<dbReference type="EMBL" id="LN999010">
    <property type="protein sequence ID" value="CUX78465.1"/>
    <property type="molecule type" value="Genomic_DNA"/>
</dbReference>
<dbReference type="Proteomes" id="UP000093069">
    <property type="component" value="Chromosome I"/>
</dbReference>
<evidence type="ECO:0000313" key="4">
    <source>
        <dbReference type="Proteomes" id="UP000250189"/>
    </source>
</evidence>
<gene>
    <name evidence="1" type="ORF">A3L04_07785</name>
    <name evidence="2" type="ORF">CHITON_1686</name>
</gene>
<dbReference type="AlphaFoldDB" id="A0A160VTM0"/>
<evidence type="ECO:0000313" key="2">
    <source>
        <dbReference type="EMBL" id="CUX78465.1"/>
    </source>
</evidence>
<reference evidence="2" key="1">
    <citation type="submission" date="2016-01" db="EMBL/GenBank/DDBJ databases">
        <authorList>
            <person name="Oliw E.H."/>
        </authorList>
    </citation>
    <scope>NUCLEOTIDE SEQUENCE</scope>
    <source>
        <strain evidence="2">1</strain>
    </source>
</reference>
<dbReference type="EMBL" id="CP015193">
    <property type="protein sequence ID" value="ASJ16982.1"/>
    <property type="molecule type" value="Genomic_DNA"/>
</dbReference>
<keyword evidence="4" id="KW-1185">Reference proteome</keyword>
<name>A0A160VTM0_9EURY</name>
<proteinExistence type="predicted"/>
<organism evidence="2 3">
    <name type="scientific">Thermococcus chitonophagus</name>
    <dbReference type="NCBI Taxonomy" id="54262"/>
    <lineage>
        <taxon>Archaea</taxon>
        <taxon>Methanobacteriati</taxon>
        <taxon>Methanobacteriota</taxon>
        <taxon>Thermococci</taxon>
        <taxon>Thermococcales</taxon>
        <taxon>Thermococcaceae</taxon>
        <taxon>Thermococcus</taxon>
    </lineage>
</organism>
<evidence type="ECO:0000313" key="3">
    <source>
        <dbReference type="Proteomes" id="UP000093069"/>
    </source>
</evidence>
<reference evidence="3" key="2">
    <citation type="submission" date="2016-01" db="EMBL/GenBank/DDBJ databases">
        <authorList>
            <person name="Vorgias C.E."/>
        </authorList>
    </citation>
    <scope>NUCLEOTIDE SEQUENCE [LARGE SCALE GENOMIC DNA]</scope>
</reference>
<protein>
    <submittedName>
        <fullName evidence="2">Uncharacterized protein</fullName>
    </submittedName>
</protein>
<sequence length="249" mass="28559">MIIYEGPRDYEFAVIPHAKRLVEALETLGMKIREFSIQGRILTLNGYFVLHLQGELIIERAGLMFKTLPQVLVELIEDMEENIKKELKPLGMFVYLRPSDIKITYEEKPKANESLVIDCPEEIKKECERFGKGVLIDLRDKGIAIDTLVISSYVVGRTLKVRVTVVPNGETEGIEEVVKKKIAYLERTIKGYNISLEKVEVITPKIKPVLGFVLIRKRSIEREADEIVQNEEVKSVLAKIREPSENHRK</sequence>
<evidence type="ECO:0000313" key="1">
    <source>
        <dbReference type="EMBL" id="ASJ16982.1"/>
    </source>
</evidence>
<accession>A0A160VTM0</accession>
<dbReference type="STRING" id="54262.CHITON_1686"/>
<reference evidence="1 4" key="3">
    <citation type="submission" date="2016-04" db="EMBL/GenBank/DDBJ databases">
        <title>Complete genome sequence of Thermococcus chitonophagus type strain GC74.</title>
        <authorList>
            <person name="Oger P.M."/>
        </authorList>
    </citation>
    <scope>NUCLEOTIDE SEQUENCE [LARGE SCALE GENOMIC DNA]</scope>
    <source>
        <strain evidence="1 4">GC74</strain>
    </source>
</reference>
<dbReference type="KEGG" id="tch:CHITON_1686"/>
<dbReference type="Proteomes" id="UP000250189">
    <property type="component" value="Chromosome"/>
</dbReference>